<sequence>MRRFPDAMALAWVTHHNRFYADVFEGNEELLCFSDRHIIVIFTMN</sequence>
<name>A0A381X794_9ZZZZ</name>
<evidence type="ECO:0000313" key="1">
    <source>
        <dbReference type="EMBL" id="SVA60083.1"/>
    </source>
</evidence>
<organism evidence="1">
    <name type="scientific">marine metagenome</name>
    <dbReference type="NCBI Taxonomy" id="408172"/>
    <lineage>
        <taxon>unclassified sequences</taxon>
        <taxon>metagenomes</taxon>
        <taxon>ecological metagenomes</taxon>
    </lineage>
</organism>
<dbReference type="EMBL" id="UINC01014014">
    <property type="protein sequence ID" value="SVA60083.1"/>
    <property type="molecule type" value="Genomic_DNA"/>
</dbReference>
<dbReference type="AlphaFoldDB" id="A0A381X794"/>
<feature type="non-terminal residue" evidence="1">
    <location>
        <position position="45"/>
    </location>
</feature>
<accession>A0A381X794</accession>
<gene>
    <name evidence="1" type="ORF">METZ01_LOCUS112937</name>
</gene>
<reference evidence="1" key="1">
    <citation type="submission" date="2018-05" db="EMBL/GenBank/DDBJ databases">
        <authorList>
            <person name="Lanie J.A."/>
            <person name="Ng W.-L."/>
            <person name="Kazmierczak K.M."/>
            <person name="Andrzejewski T.M."/>
            <person name="Davidsen T.M."/>
            <person name="Wayne K.J."/>
            <person name="Tettelin H."/>
            <person name="Glass J.I."/>
            <person name="Rusch D."/>
            <person name="Podicherti R."/>
            <person name="Tsui H.-C.T."/>
            <person name="Winkler M.E."/>
        </authorList>
    </citation>
    <scope>NUCLEOTIDE SEQUENCE</scope>
</reference>
<protein>
    <submittedName>
        <fullName evidence="1">Uncharacterized protein</fullName>
    </submittedName>
</protein>
<proteinExistence type="predicted"/>